<dbReference type="Proteomes" id="UP000177810">
    <property type="component" value="Unassembled WGS sequence"/>
</dbReference>
<name>A0A1G2F389_9BACT</name>
<reference evidence="2 3" key="1">
    <citation type="journal article" date="2016" name="Nat. Commun.">
        <title>Thousands of microbial genomes shed light on interconnected biogeochemical processes in an aquifer system.</title>
        <authorList>
            <person name="Anantharaman K."/>
            <person name="Brown C.T."/>
            <person name="Hug L.A."/>
            <person name="Sharon I."/>
            <person name="Castelle C.J."/>
            <person name="Probst A.J."/>
            <person name="Thomas B.C."/>
            <person name="Singh A."/>
            <person name="Wilkins M.J."/>
            <person name="Karaoz U."/>
            <person name="Brodie E.L."/>
            <person name="Williams K.H."/>
            <person name="Hubbard S.S."/>
            <person name="Banfield J.F."/>
        </authorList>
    </citation>
    <scope>NUCLEOTIDE SEQUENCE [LARGE SCALE GENOMIC DNA]</scope>
</reference>
<dbReference type="STRING" id="1801990.A2V69_02435"/>
<sequence length="183" mass="21010">MTTEKQIEANRENAKLGGVKTEEGKAISKYNALKHGILRHALTEYEDDLYRDFFRELVEQLAPVGFLETMLVERIALCYLRLFRIVKVEKEYILSKLYSPVIVDPMTSILPPEMELKVLEKGYVPTVSINALGQLNETTARYDTTVERSLYRTLHELQRLQSAHSNDKPPLPMAIDVDINTNK</sequence>
<feature type="region of interest" description="Disordered" evidence="1">
    <location>
        <begin position="162"/>
        <end position="183"/>
    </location>
</feature>
<evidence type="ECO:0000313" key="3">
    <source>
        <dbReference type="Proteomes" id="UP000177810"/>
    </source>
</evidence>
<dbReference type="EMBL" id="MHMT01000019">
    <property type="protein sequence ID" value="OGZ32453.1"/>
    <property type="molecule type" value="Genomic_DNA"/>
</dbReference>
<gene>
    <name evidence="2" type="ORF">A2V69_02435</name>
</gene>
<evidence type="ECO:0000313" key="2">
    <source>
        <dbReference type="EMBL" id="OGZ32453.1"/>
    </source>
</evidence>
<organism evidence="2 3">
    <name type="scientific">Candidatus Portnoybacteria bacterium RBG_13_40_8</name>
    <dbReference type="NCBI Taxonomy" id="1801990"/>
    <lineage>
        <taxon>Bacteria</taxon>
        <taxon>Candidatus Portnoyibacteriota</taxon>
    </lineage>
</organism>
<protein>
    <submittedName>
        <fullName evidence="2">Uncharacterized protein</fullName>
    </submittedName>
</protein>
<evidence type="ECO:0000256" key="1">
    <source>
        <dbReference type="SAM" id="MobiDB-lite"/>
    </source>
</evidence>
<proteinExistence type="predicted"/>
<accession>A0A1G2F389</accession>
<dbReference type="AlphaFoldDB" id="A0A1G2F389"/>
<comment type="caution">
    <text evidence="2">The sequence shown here is derived from an EMBL/GenBank/DDBJ whole genome shotgun (WGS) entry which is preliminary data.</text>
</comment>